<feature type="domain" description="Methyltransferase type 11" evidence="1">
    <location>
        <begin position="61"/>
        <end position="155"/>
    </location>
</feature>
<dbReference type="SUPFAM" id="SSF53335">
    <property type="entry name" value="S-adenosyl-L-methionine-dependent methyltransferases"/>
    <property type="match status" value="1"/>
</dbReference>
<dbReference type="InterPro" id="IPR013216">
    <property type="entry name" value="Methyltransf_11"/>
</dbReference>
<dbReference type="CDD" id="cd02440">
    <property type="entry name" value="AdoMet_MTases"/>
    <property type="match status" value="1"/>
</dbReference>
<dbReference type="Gene3D" id="3.40.50.150">
    <property type="entry name" value="Vaccinia Virus protein VP39"/>
    <property type="match status" value="1"/>
</dbReference>
<dbReference type="GO" id="GO:0032259">
    <property type="term" value="P:methylation"/>
    <property type="evidence" value="ECO:0007669"/>
    <property type="project" value="UniProtKB-KW"/>
</dbReference>
<dbReference type="PANTHER" id="PTHR43591">
    <property type="entry name" value="METHYLTRANSFERASE"/>
    <property type="match status" value="1"/>
</dbReference>
<dbReference type="AlphaFoldDB" id="A0AAE3AF26"/>
<name>A0AAE3AF26_9FIRM</name>
<proteinExistence type="predicted"/>
<dbReference type="RefSeq" id="WP_302928842.1">
    <property type="nucleotide sequence ID" value="NZ_JAJEPW010000021.1"/>
</dbReference>
<accession>A0AAE3AF26</accession>
<sequence length="263" mass="29671">MRTFATYEEENIHYWTHRASGYSAVNQEELATDQKAVWRGVIAGKIAGNHPGKRPDEIRVLDVGTGPGFFAIILAELGYQVTAVDYTASMLEEARRNAGALAGCIRFRQMNAEELTFPADSFDVVVTRNVTWNLRDPERAYGQWSRVLKPGGVLLNFDANWYRYLWDRGAEQAHARDRENLWASDVRDETAGTDVSAMEAIARQAPLSARMRPGWDLGVLRGLGLQAAADTEIWRQVWTREERINNASTPMFLVEARKCPLPQ</sequence>
<reference evidence="2" key="1">
    <citation type="submission" date="2021-10" db="EMBL/GenBank/DDBJ databases">
        <title>Anaerobic single-cell dispensing facilitates the cultivation of human gut bacteria.</title>
        <authorList>
            <person name="Afrizal A."/>
        </authorList>
    </citation>
    <scope>NUCLEOTIDE SEQUENCE</scope>
    <source>
        <strain evidence="2">CLA-AA-H272</strain>
    </source>
</reference>
<dbReference type="GO" id="GO:0008757">
    <property type="term" value="F:S-adenosylmethionine-dependent methyltransferase activity"/>
    <property type="evidence" value="ECO:0007669"/>
    <property type="project" value="InterPro"/>
</dbReference>
<dbReference type="PANTHER" id="PTHR43591:SF24">
    <property type="entry name" value="2-METHOXY-6-POLYPRENYL-1,4-BENZOQUINOL METHYLASE, MITOCHONDRIAL"/>
    <property type="match status" value="1"/>
</dbReference>
<dbReference type="Pfam" id="PF08241">
    <property type="entry name" value="Methyltransf_11"/>
    <property type="match status" value="1"/>
</dbReference>
<keyword evidence="2" id="KW-0489">Methyltransferase</keyword>
<dbReference type="InterPro" id="IPR029063">
    <property type="entry name" value="SAM-dependent_MTases_sf"/>
</dbReference>
<keyword evidence="3" id="KW-1185">Reference proteome</keyword>
<protein>
    <submittedName>
        <fullName evidence="2">Class I SAM-dependent methyltransferase</fullName>
    </submittedName>
</protein>
<keyword evidence="2" id="KW-0808">Transferase</keyword>
<evidence type="ECO:0000313" key="3">
    <source>
        <dbReference type="Proteomes" id="UP001199319"/>
    </source>
</evidence>
<dbReference type="EMBL" id="JAJEPW010000021">
    <property type="protein sequence ID" value="MCC2129567.1"/>
    <property type="molecule type" value="Genomic_DNA"/>
</dbReference>
<dbReference type="Proteomes" id="UP001199319">
    <property type="component" value="Unassembled WGS sequence"/>
</dbReference>
<evidence type="ECO:0000313" key="2">
    <source>
        <dbReference type="EMBL" id="MCC2129567.1"/>
    </source>
</evidence>
<organism evidence="2 3">
    <name type="scientific">Brotocaccenecus cirricatena</name>
    <dbReference type="NCBI Taxonomy" id="3064195"/>
    <lineage>
        <taxon>Bacteria</taxon>
        <taxon>Bacillati</taxon>
        <taxon>Bacillota</taxon>
        <taxon>Clostridia</taxon>
        <taxon>Eubacteriales</taxon>
        <taxon>Oscillospiraceae</taxon>
        <taxon>Brotocaccenecus</taxon>
    </lineage>
</organism>
<evidence type="ECO:0000259" key="1">
    <source>
        <dbReference type="Pfam" id="PF08241"/>
    </source>
</evidence>
<gene>
    <name evidence="2" type="ORF">LKD37_08580</name>
</gene>
<comment type="caution">
    <text evidence="2">The sequence shown here is derived from an EMBL/GenBank/DDBJ whole genome shotgun (WGS) entry which is preliminary data.</text>
</comment>